<dbReference type="AlphaFoldDB" id="K1RPX1"/>
<dbReference type="EMBL" id="JH816987">
    <property type="protein sequence ID" value="EKC36431.1"/>
    <property type="molecule type" value="Genomic_DNA"/>
</dbReference>
<dbReference type="PROSITE" id="PS00139">
    <property type="entry name" value="THIOL_PROTEASE_CYS"/>
    <property type="match status" value="1"/>
</dbReference>
<dbReference type="InterPro" id="IPR013128">
    <property type="entry name" value="Peptidase_C1A"/>
</dbReference>
<dbReference type="PRINTS" id="PR00705">
    <property type="entry name" value="PAPAIN"/>
</dbReference>
<dbReference type="HOGENOM" id="CLU_012184_1_2_1"/>
<dbReference type="Pfam" id="PF00112">
    <property type="entry name" value="Peptidase_C1"/>
    <property type="match status" value="1"/>
</dbReference>
<dbReference type="SMART" id="SM00645">
    <property type="entry name" value="Pept_C1"/>
    <property type="match status" value="1"/>
</dbReference>
<dbReference type="GO" id="GO:0008234">
    <property type="term" value="F:cysteine-type peptidase activity"/>
    <property type="evidence" value="ECO:0007669"/>
    <property type="project" value="UniProtKB-KW"/>
</dbReference>
<feature type="domain" description="Peptidase C1A papain C-terminal" evidence="7">
    <location>
        <begin position="166"/>
        <end position="382"/>
    </location>
</feature>
<accession>K1RPX1</accession>
<dbReference type="InterPro" id="IPR013201">
    <property type="entry name" value="Prot_inhib_I29"/>
</dbReference>
<dbReference type="InterPro" id="IPR038765">
    <property type="entry name" value="Papain-like_cys_pep_sf"/>
</dbReference>
<evidence type="ECO:0000256" key="5">
    <source>
        <dbReference type="ARBA" id="ARBA00023145"/>
    </source>
</evidence>
<keyword evidence="3" id="KW-0378">Hydrolase</keyword>
<keyword evidence="2" id="KW-0645">Protease</keyword>
<keyword evidence="6" id="KW-1015">Disulfide bond</keyword>
<dbReference type="InterPro" id="IPR039417">
    <property type="entry name" value="Peptidase_C1A_papain-like"/>
</dbReference>
<dbReference type="InterPro" id="IPR000668">
    <property type="entry name" value="Peptidase_C1A_C"/>
</dbReference>
<evidence type="ECO:0000313" key="9">
    <source>
        <dbReference type="EMBL" id="EKC36431.1"/>
    </source>
</evidence>
<evidence type="ECO:0000256" key="6">
    <source>
        <dbReference type="ARBA" id="ARBA00023157"/>
    </source>
</evidence>
<evidence type="ECO:0000256" key="3">
    <source>
        <dbReference type="ARBA" id="ARBA00022801"/>
    </source>
</evidence>
<keyword evidence="5" id="KW-0865">Zymogen</keyword>
<evidence type="ECO:0000259" key="8">
    <source>
        <dbReference type="SMART" id="SM00848"/>
    </source>
</evidence>
<reference evidence="9" key="1">
    <citation type="journal article" date="2012" name="Nature">
        <title>The oyster genome reveals stress adaptation and complexity of shell formation.</title>
        <authorList>
            <person name="Zhang G."/>
            <person name="Fang X."/>
            <person name="Guo X."/>
            <person name="Li L."/>
            <person name="Luo R."/>
            <person name="Xu F."/>
            <person name="Yang P."/>
            <person name="Zhang L."/>
            <person name="Wang X."/>
            <person name="Qi H."/>
            <person name="Xiong Z."/>
            <person name="Que H."/>
            <person name="Xie Y."/>
            <person name="Holland P.W."/>
            <person name="Paps J."/>
            <person name="Zhu Y."/>
            <person name="Wu F."/>
            <person name="Chen Y."/>
            <person name="Wang J."/>
            <person name="Peng C."/>
            <person name="Meng J."/>
            <person name="Yang L."/>
            <person name="Liu J."/>
            <person name="Wen B."/>
            <person name="Zhang N."/>
            <person name="Huang Z."/>
            <person name="Zhu Q."/>
            <person name="Feng Y."/>
            <person name="Mount A."/>
            <person name="Hedgecock D."/>
            <person name="Xu Z."/>
            <person name="Liu Y."/>
            <person name="Domazet-Loso T."/>
            <person name="Du Y."/>
            <person name="Sun X."/>
            <person name="Zhang S."/>
            <person name="Liu B."/>
            <person name="Cheng P."/>
            <person name="Jiang X."/>
            <person name="Li J."/>
            <person name="Fan D."/>
            <person name="Wang W."/>
            <person name="Fu W."/>
            <person name="Wang T."/>
            <person name="Wang B."/>
            <person name="Zhang J."/>
            <person name="Peng Z."/>
            <person name="Li Y."/>
            <person name="Li N."/>
            <person name="Wang J."/>
            <person name="Chen M."/>
            <person name="He Y."/>
            <person name="Tan F."/>
            <person name="Song X."/>
            <person name="Zheng Q."/>
            <person name="Huang R."/>
            <person name="Yang H."/>
            <person name="Du X."/>
            <person name="Chen L."/>
            <person name="Yang M."/>
            <person name="Gaffney P.M."/>
            <person name="Wang S."/>
            <person name="Luo L."/>
            <person name="She Z."/>
            <person name="Ming Y."/>
            <person name="Huang W."/>
            <person name="Zhang S."/>
            <person name="Huang B."/>
            <person name="Zhang Y."/>
            <person name="Qu T."/>
            <person name="Ni P."/>
            <person name="Miao G."/>
            <person name="Wang J."/>
            <person name="Wang Q."/>
            <person name="Steinberg C.E."/>
            <person name="Wang H."/>
            <person name="Li N."/>
            <person name="Qian L."/>
            <person name="Zhang G."/>
            <person name="Li Y."/>
            <person name="Yang H."/>
            <person name="Liu X."/>
            <person name="Wang J."/>
            <person name="Yin Y."/>
            <person name="Wang J."/>
        </authorList>
    </citation>
    <scope>NUCLEOTIDE SEQUENCE [LARGE SCALE GENOMIC DNA]</scope>
    <source>
        <strain evidence="9">05x7-T-G4-1.051#20</strain>
    </source>
</reference>
<dbReference type="InterPro" id="IPR025661">
    <property type="entry name" value="Pept_asp_AS"/>
</dbReference>
<dbReference type="SMART" id="SM00848">
    <property type="entry name" value="Inhibitor_I29"/>
    <property type="match status" value="1"/>
</dbReference>
<dbReference type="Pfam" id="PF08246">
    <property type="entry name" value="Inhibitor_I29"/>
    <property type="match status" value="1"/>
</dbReference>
<dbReference type="InParanoid" id="K1RPX1"/>
<evidence type="ECO:0000256" key="1">
    <source>
        <dbReference type="ARBA" id="ARBA00008455"/>
    </source>
</evidence>
<dbReference type="FunFam" id="3.90.70.10:FF:000006">
    <property type="entry name" value="Cathepsin S"/>
    <property type="match status" value="1"/>
</dbReference>
<dbReference type="InterPro" id="IPR000169">
    <property type="entry name" value="Pept_cys_AS"/>
</dbReference>
<proteinExistence type="inferred from homology"/>
<protein>
    <submittedName>
        <fullName evidence="9">Cathepsin L</fullName>
    </submittedName>
</protein>
<dbReference type="PROSITE" id="PS00640">
    <property type="entry name" value="THIOL_PROTEASE_ASN"/>
    <property type="match status" value="1"/>
</dbReference>
<dbReference type="GO" id="GO:0006508">
    <property type="term" value="P:proteolysis"/>
    <property type="evidence" value="ECO:0007669"/>
    <property type="project" value="UniProtKB-KW"/>
</dbReference>
<dbReference type="CDD" id="cd02248">
    <property type="entry name" value="Peptidase_C1A"/>
    <property type="match status" value="1"/>
</dbReference>
<feature type="domain" description="Cathepsin propeptide inhibitor" evidence="8">
    <location>
        <begin position="79"/>
        <end position="139"/>
    </location>
</feature>
<evidence type="ECO:0000256" key="4">
    <source>
        <dbReference type="ARBA" id="ARBA00022807"/>
    </source>
</evidence>
<dbReference type="PANTHER" id="PTHR12411">
    <property type="entry name" value="CYSTEINE PROTEASE FAMILY C1-RELATED"/>
    <property type="match status" value="1"/>
</dbReference>
<keyword evidence="4" id="KW-0788">Thiol protease</keyword>
<gene>
    <name evidence="9" type="ORF">CGI_10010588</name>
</gene>
<evidence type="ECO:0000259" key="7">
    <source>
        <dbReference type="SMART" id="SM00645"/>
    </source>
</evidence>
<organism evidence="9">
    <name type="scientific">Magallana gigas</name>
    <name type="common">Pacific oyster</name>
    <name type="synonym">Crassostrea gigas</name>
    <dbReference type="NCBI Taxonomy" id="29159"/>
    <lineage>
        <taxon>Eukaryota</taxon>
        <taxon>Metazoa</taxon>
        <taxon>Spiralia</taxon>
        <taxon>Lophotrochozoa</taxon>
        <taxon>Mollusca</taxon>
        <taxon>Bivalvia</taxon>
        <taxon>Autobranchia</taxon>
        <taxon>Pteriomorphia</taxon>
        <taxon>Ostreida</taxon>
        <taxon>Ostreoidea</taxon>
        <taxon>Ostreidae</taxon>
        <taxon>Magallana</taxon>
    </lineage>
</organism>
<name>K1RPX1_MAGGI</name>
<dbReference type="SUPFAM" id="SSF54001">
    <property type="entry name" value="Cysteine proteinases"/>
    <property type="match status" value="1"/>
</dbReference>
<comment type="similarity">
    <text evidence="1">Belongs to the peptidase C1 family.</text>
</comment>
<evidence type="ECO:0000256" key="2">
    <source>
        <dbReference type="ARBA" id="ARBA00022670"/>
    </source>
</evidence>
<sequence>MNVSLNNLFIHKEETKVLGLSYKMNVLWIVSVLAVVSGANVQNENVQWFDLESAQKHPEQLHILKAQTGINYQPYEQAWKEFKILHDKSYEDHEEESRRFEIFRENVLRIEKHNKLFHLGKKSYYLGVNQFTDLEYAEFVNFNGLKMTNLNNTKCSSHLSANNIVVPDSVDWRSKGYVTKVKNQGACGSCWAFSATGSLEGQYFRKNGKLVPLSESQLVDCSGSFGNEGCNGGFMENAFKYVKSVGGIESESDYPYKARQRTCAFDKTKVIATVSGCVDVESGSESSLKEVVSEVGPVSVAIDAGHSSFQLYAGGVYDEPLCSTSRLNHGVLCVGYGTSLQGKDYWIVKNSWGVRWGVEGYIKMSRNKNNQCGIASEASYPLVP</sequence>
<dbReference type="Gene3D" id="3.90.70.10">
    <property type="entry name" value="Cysteine proteinases"/>
    <property type="match status" value="1"/>
</dbReference>